<sequence>MVKFVEVEHKFCFNDKQSFEKTESAIIQLHPLQDYEIDVAERYFLVEGLNHFIIRHKVDEEKQSLTLKSFDIGEDSETRMEIDIPLAQEQGDLLQEVEKFIAAFNTYKEYKLTKHLKVFHFAEAEVILYQANSQDKEVFALEIESTKAYKNQALKHIKEFELQLGLDERLREKRCLFELLFAS</sequence>
<evidence type="ECO:0000313" key="2">
    <source>
        <dbReference type="EMBL" id="KTD65080.1"/>
    </source>
</evidence>
<proteinExistence type="predicted"/>
<evidence type="ECO:0000313" key="3">
    <source>
        <dbReference type="Proteomes" id="UP000054600"/>
    </source>
</evidence>
<dbReference type="OrthoDB" id="5651594at2"/>
<dbReference type="Gene3D" id="2.40.320.10">
    <property type="entry name" value="Hypothetical Protein Pfu-838710-001"/>
    <property type="match status" value="1"/>
</dbReference>
<gene>
    <name evidence="2" type="ORF">Lsha_0449</name>
</gene>
<dbReference type="Proteomes" id="UP000054600">
    <property type="component" value="Unassembled WGS sequence"/>
</dbReference>
<dbReference type="STRING" id="1122169.Lsha_0449"/>
<dbReference type="InterPro" id="IPR023577">
    <property type="entry name" value="CYTH_domain"/>
</dbReference>
<accession>A0A0W0Z7J6</accession>
<dbReference type="PATRIC" id="fig|1122169.6.peg.511"/>
<dbReference type="EMBL" id="LNYW01000016">
    <property type="protein sequence ID" value="KTD65080.1"/>
    <property type="molecule type" value="Genomic_DNA"/>
</dbReference>
<dbReference type="PROSITE" id="PS51707">
    <property type="entry name" value="CYTH"/>
    <property type="match status" value="1"/>
</dbReference>
<evidence type="ECO:0000259" key="1">
    <source>
        <dbReference type="PROSITE" id="PS51707"/>
    </source>
</evidence>
<keyword evidence="3" id="KW-1185">Reference proteome</keyword>
<dbReference type="AlphaFoldDB" id="A0A0W0Z7J6"/>
<name>A0A0W0Z7J6_9GAMM</name>
<protein>
    <recommendedName>
        <fullName evidence="1">CYTH domain-containing protein</fullName>
    </recommendedName>
</protein>
<comment type="caution">
    <text evidence="2">The sequence shown here is derived from an EMBL/GenBank/DDBJ whole genome shotgun (WGS) entry which is preliminary data.</text>
</comment>
<dbReference type="SUPFAM" id="SSF55154">
    <property type="entry name" value="CYTH-like phosphatases"/>
    <property type="match status" value="1"/>
</dbReference>
<reference evidence="2 3" key="1">
    <citation type="submission" date="2015-11" db="EMBL/GenBank/DDBJ databases">
        <title>Genomic analysis of 38 Legionella species identifies large and diverse effector repertoires.</title>
        <authorList>
            <person name="Burstein D."/>
            <person name="Amaro F."/>
            <person name="Zusman T."/>
            <person name="Lifshitz Z."/>
            <person name="Cohen O."/>
            <person name="Gilbert J.A."/>
            <person name="Pupko T."/>
            <person name="Shuman H.A."/>
            <person name="Segal G."/>
        </authorList>
    </citation>
    <scope>NUCLEOTIDE SEQUENCE [LARGE SCALE GENOMIC DNA]</scope>
    <source>
        <strain evidence="2 3">ATCC 49655</strain>
    </source>
</reference>
<dbReference type="InterPro" id="IPR033469">
    <property type="entry name" value="CYTH-like_dom_sf"/>
</dbReference>
<organism evidence="2 3">
    <name type="scientific">Legionella shakespearei DSM 23087</name>
    <dbReference type="NCBI Taxonomy" id="1122169"/>
    <lineage>
        <taxon>Bacteria</taxon>
        <taxon>Pseudomonadati</taxon>
        <taxon>Pseudomonadota</taxon>
        <taxon>Gammaproteobacteria</taxon>
        <taxon>Legionellales</taxon>
        <taxon>Legionellaceae</taxon>
        <taxon>Legionella</taxon>
    </lineage>
</organism>
<feature type="domain" description="CYTH" evidence="1">
    <location>
        <begin position="4"/>
        <end position="182"/>
    </location>
</feature>
<dbReference type="RefSeq" id="WP_018578454.1">
    <property type="nucleotide sequence ID" value="NZ_KB892435.1"/>
</dbReference>